<gene>
    <name evidence="2" type="ORF">R50_0540</name>
</gene>
<evidence type="ECO:0000256" key="1">
    <source>
        <dbReference type="SAM" id="MobiDB-lite"/>
    </source>
</evidence>
<sequence length="75" mass="7665">MRGTAGVIGRPPWPGPARQRRGPHPFAIAGTMEALLPGCSLPGTPRPPSGRPGLPRDVVAARLHNCPAAVRGTGA</sequence>
<feature type="region of interest" description="Disordered" evidence="1">
    <location>
        <begin position="1"/>
        <end position="24"/>
    </location>
</feature>
<evidence type="ECO:0000313" key="3">
    <source>
        <dbReference type="Proteomes" id="UP000503399"/>
    </source>
</evidence>
<protein>
    <submittedName>
        <fullName evidence="2">Uncharacterized protein</fullName>
    </submittedName>
</protein>
<dbReference type="KEGG" id="hfv:R50_0540"/>
<dbReference type="AlphaFoldDB" id="A0A6F8ZDF5"/>
<accession>A0A6F8ZDF5</accession>
<dbReference type="Proteomes" id="UP000503399">
    <property type="component" value="Chromosome"/>
</dbReference>
<name>A0A6F8ZDF5_9FIRM</name>
<reference evidence="2 3" key="1">
    <citation type="submission" date="2020-02" db="EMBL/GenBank/DDBJ databases">
        <authorList>
            <person name="Hogendoorn C."/>
        </authorList>
    </citation>
    <scope>NUCLEOTIDE SEQUENCE [LARGE SCALE GENOMIC DNA]</scope>
    <source>
        <strain evidence="2">R501</strain>
    </source>
</reference>
<keyword evidence="3" id="KW-1185">Reference proteome</keyword>
<evidence type="ECO:0000313" key="2">
    <source>
        <dbReference type="EMBL" id="CAB1128046.1"/>
    </source>
</evidence>
<organism evidence="2 3">
    <name type="scientific">Candidatus Hydrogenisulfobacillus filiaventi</name>
    <dbReference type="NCBI Taxonomy" id="2707344"/>
    <lineage>
        <taxon>Bacteria</taxon>
        <taxon>Bacillati</taxon>
        <taxon>Bacillota</taxon>
        <taxon>Clostridia</taxon>
        <taxon>Eubacteriales</taxon>
        <taxon>Clostridiales Family XVII. Incertae Sedis</taxon>
        <taxon>Candidatus Hydrogenisulfobacillus</taxon>
    </lineage>
</organism>
<dbReference type="EMBL" id="LR778114">
    <property type="protein sequence ID" value="CAB1128046.1"/>
    <property type="molecule type" value="Genomic_DNA"/>
</dbReference>
<proteinExistence type="predicted"/>